<name>A0A7C3KFR3_9CYAN</name>
<accession>A0A7C3KFR3</accession>
<organism evidence="1">
    <name type="scientific">Oscillatoriales cyanobacterium SpSt-418</name>
    <dbReference type="NCBI Taxonomy" id="2282169"/>
    <lineage>
        <taxon>Bacteria</taxon>
        <taxon>Bacillati</taxon>
        <taxon>Cyanobacteriota</taxon>
        <taxon>Cyanophyceae</taxon>
        <taxon>Oscillatoriophycideae</taxon>
        <taxon>Oscillatoriales</taxon>
    </lineage>
</organism>
<gene>
    <name evidence="1" type="ORF">ENR64_19970</name>
</gene>
<dbReference type="AlphaFoldDB" id="A0A7C3KFR3"/>
<proteinExistence type="predicted"/>
<sequence length="61" mass="6802">MIGSLILKSDLSLNKVSVPFGFIYHLINCISHLAEDFNFYTLRSPIVRVLFGAVPLPILTP</sequence>
<comment type="caution">
    <text evidence="1">The sequence shown here is derived from an EMBL/GenBank/DDBJ whole genome shotgun (WGS) entry which is preliminary data.</text>
</comment>
<dbReference type="EMBL" id="DSRU01000281">
    <property type="protein sequence ID" value="HFM99989.1"/>
    <property type="molecule type" value="Genomic_DNA"/>
</dbReference>
<evidence type="ECO:0000313" key="1">
    <source>
        <dbReference type="EMBL" id="HFM99989.1"/>
    </source>
</evidence>
<reference evidence="1" key="1">
    <citation type="journal article" date="2020" name="mSystems">
        <title>Genome- and Community-Level Interaction Insights into Carbon Utilization and Element Cycling Functions of Hydrothermarchaeota in Hydrothermal Sediment.</title>
        <authorList>
            <person name="Zhou Z."/>
            <person name="Liu Y."/>
            <person name="Xu W."/>
            <person name="Pan J."/>
            <person name="Luo Z.H."/>
            <person name="Li M."/>
        </authorList>
    </citation>
    <scope>NUCLEOTIDE SEQUENCE [LARGE SCALE GENOMIC DNA]</scope>
    <source>
        <strain evidence="1">SpSt-418</strain>
    </source>
</reference>
<protein>
    <submittedName>
        <fullName evidence="1">Uncharacterized protein</fullName>
    </submittedName>
</protein>